<dbReference type="PROSITE" id="PS51462">
    <property type="entry name" value="NUDIX"/>
    <property type="match status" value="1"/>
</dbReference>
<evidence type="ECO:0000313" key="6">
    <source>
        <dbReference type="Proteomes" id="UP001060336"/>
    </source>
</evidence>
<organism evidence="5 6">
    <name type="scientific">Nisaea acidiphila</name>
    <dbReference type="NCBI Taxonomy" id="1862145"/>
    <lineage>
        <taxon>Bacteria</taxon>
        <taxon>Pseudomonadati</taxon>
        <taxon>Pseudomonadota</taxon>
        <taxon>Alphaproteobacteria</taxon>
        <taxon>Rhodospirillales</taxon>
        <taxon>Thalassobaculaceae</taxon>
        <taxon>Nisaea</taxon>
    </lineage>
</organism>
<reference evidence="5" key="1">
    <citation type="submission" date="2022-08" db="EMBL/GenBank/DDBJ databases">
        <title>Nisaea acidiphila sp. nov., isolated from a marine algal debris and emended description of the genus Nisaea Urios et al. 2008.</title>
        <authorList>
            <person name="Kwon K."/>
        </authorList>
    </citation>
    <scope>NUCLEOTIDE SEQUENCE</scope>
    <source>
        <strain evidence="5">MEBiC11861</strain>
    </source>
</reference>
<keyword evidence="6" id="KW-1185">Reference proteome</keyword>
<accession>A0A9J7B0L6</accession>
<dbReference type="InterPro" id="IPR020084">
    <property type="entry name" value="NUDIX_hydrolase_CS"/>
</dbReference>
<dbReference type="PANTHER" id="PTHR43046">
    <property type="entry name" value="GDP-MANNOSE MANNOSYL HYDROLASE"/>
    <property type="match status" value="1"/>
</dbReference>
<dbReference type="InterPro" id="IPR020476">
    <property type="entry name" value="Nudix_hydrolase"/>
</dbReference>
<comment type="cofactor">
    <cofactor evidence="1">
        <name>Mg(2+)</name>
        <dbReference type="ChEBI" id="CHEBI:18420"/>
    </cofactor>
</comment>
<dbReference type="KEGG" id="naci:NUH88_05935"/>
<dbReference type="Proteomes" id="UP001060336">
    <property type="component" value="Chromosome"/>
</dbReference>
<evidence type="ECO:0000256" key="2">
    <source>
        <dbReference type="ARBA" id="ARBA00022801"/>
    </source>
</evidence>
<gene>
    <name evidence="5" type="ORF">NUH88_05935</name>
</gene>
<dbReference type="GO" id="GO:0016787">
    <property type="term" value="F:hydrolase activity"/>
    <property type="evidence" value="ECO:0007669"/>
    <property type="project" value="UniProtKB-KW"/>
</dbReference>
<dbReference type="SUPFAM" id="SSF55811">
    <property type="entry name" value="Nudix"/>
    <property type="match status" value="1"/>
</dbReference>
<sequence length="163" mass="18289">MSEDFEQSYLGQLRKLIGNRLVLMPGARCVIEDEAGRVLLQLRGDMHVWGLPAGFCEAGESVATTLVREVAEETGLTVLDPVPWGHASDPDSNTLTYPNGDMIQGFGLDFVARKWEGELHADGEETLALDWFGLDDLPEMLPSHRLTLDYFRRYRETGAFQLF</sequence>
<protein>
    <submittedName>
        <fullName evidence="5">NUDIX domain-containing protein</fullName>
    </submittedName>
</protein>
<feature type="domain" description="Nudix hydrolase" evidence="4">
    <location>
        <begin position="22"/>
        <end position="154"/>
    </location>
</feature>
<evidence type="ECO:0000256" key="1">
    <source>
        <dbReference type="ARBA" id="ARBA00001946"/>
    </source>
</evidence>
<proteinExistence type="inferred from homology"/>
<dbReference type="AlphaFoldDB" id="A0A9J7B0L6"/>
<name>A0A9J7B0L6_9PROT</name>
<dbReference type="EMBL" id="CP102480">
    <property type="protein sequence ID" value="UUX51229.1"/>
    <property type="molecule type" value="Genomic_DNA"/>
</dbReference>
<dbReference type="PROSITE" id="PS00893">
    <property type="entry name" value="NUDIX_BOX"/>
    <property type="match status" value="1"/>
</dbReference>
<dbReference type="PRINTS" id="PR00502">
    <property type="entry name" value="NUDIXFAMILY"/>
</dbReference>
<keyword evidence="2 3" id="KW-0378">Hydrolase</keyword>
<evidence type="ECO:0000259" key="4">
    <source>
        <dbReference type="PROSITE" id="PS51462"/>
    </source>
</evidence>
<dbReference type="PANTHER" id="PTHR43046:SF2">
    <property type="entry name" value="8-OXO-DGTP DIPHOSPHATASE-RELATED"/>
    <property type="match status" value="1"/>
</dbReference>
<dbReference type="InterPro" id="IPR000086">
    <property type="entry name" value="NUDIX_hydrolase_dom"/>
</dbReference>
<comment type="similarity">
    <text evidence="3">Belongs to the Nudix hydrolase family.</text>
</comment>
<dbReference type="InterPro" id="IPR015797">
    <property type="entry name" value="NUDIX_hydrolase-like_dom_sf"/>
</dbReference>
<evidence type="ECO:0000313" key="5">
    <source>
        <dbReference type="EMBL" id="UUX51229.1"/>
    </source>
</evidence>
<dbReference type="Pfam" id="PF00293">
    <property type="entry name" value="NUDIX"/>
    <property type="match status" value="1"/>
</dbReference>
<dbReference type="RefSeq" id="WP_257770597.1">
    <property type="nucleotide sequence ID" value="NZ_CP102480.1"/>
</dbReference>
<dbReference type="Gene3D" id="3.90.79.10">
    <property type="entry name" value="Nucleoside Triphosphate Pyrophosphohydrolase"/>
    <property type="match status" value="1"/>
</dbReference>
<evidence type="ECO:0000256" key="3">
    <source>
        <dbReference type="RuleBase" id="RU003476"/>
    </source>
</evidence>